<comment type="caution">
    <text evidence="1">The sequence shown here is derived from an EMBL/GenBank/DDBJ whole genome shotgun (WGS) entry which is preliminary data.</text>
</comment>
<gene>
    <name evidence="1" type="ORF">VMCG_02330</name>
</gene>
<dbReference type="AlphaFoldDB" id="A0A423X0N5"/>
<dbReference type="OrthoDB" id="2893324at2759"/>
<reference evidence="1 2" key="1">
    <citation type="submission" date="2015-09" db="EMBL/GenBank/DDBJ databases">
        <title>Host preference determinants of Valsa canker pathogens revealed by comparative genomics.</title>
        <authorList>
            <person name="Yin Z."/>
            <person name="Huang L."/>
        </authorList>
    </citation>
    <scope>NUCLEOTIDE SEQUENCE [LARGE SCALE GENOMIC DNA]</scope>
    <source>
        <strain evidence="1 2">03-1</strain>
    </source>
</reference>
<keyword evidence="2" id="KW-1185">Reference proteome</keyword>
<dbReference type="Gene3D" id="3.40.50.450">
    <property type="match status" value="1"/>
</dbReference>
<protein>
    <submittedName>
        <fullName evidence="1">Uncharacterized protein</fullName>
    </submittedName>
</protein>
<evidence type="ECO:0000313" key="2">
    <source>
        <dbReference type="Proteomes" id="UP000283895"/>
    </source>
</evidence>
<name>A0A423X0N5_9PEZI</name>
<dbReference type="Proteomes" id="UP000283895">
    <property type="component" value="Unassembled WGS sequence"/>
</dbReference>
<dbReference type="EMBL" id="LKEA01000004">
    <property type="protein sequence ID" value="ROW09391.1"/>
    <property type="molecule type" value="Genomic_DNA"/>
</dbReference>
<dbReference type="InterPro" id="IPR039470">
    <property type="entry name" value="Nuc_deoxyri_tr2"/>
</dbReference>
<sequence>MSSRPSIQTITPNDENQTPWYPTTSVFLAGATNIPWRKTFLTILSGLHSTTTGETPYPNITVYDPFQPNWTGDWKEDLGDRRFKTQVEWELERQDRATTIAVFFPKGTEAPISLLELGMCARSGKAVVGCDKDYWKRGNVEAVCQRYSIPMASDLDELATLVLSKLKGMKA</sequence>
<evidence type="ECO:0000313" key="1">
    <source>
        <dbReference type="EMBL" id="ROW09391.1"/>
    </source>
</evidence>
<accession>A0A423X0N5</accession>
<organism evidence="1 2">
    <name type="scientific">Cytospora schulzeri</name>
    <dbReference type="NCBI Taxonomy" id="448051"/>
    <lineage>
        <taxon>Eukaryota</taxon>
        <taxon>Fungi</taxon>
        <taxon>Dikarya</taxon>
        <taxon>Ascomycota</taxon>
        <taxon>Pezizomycotina</taxon>
        <taxon>Sordariomycetes</taxon>
        <taxon>Sordariomycetidae</taxon>
        <taxon>Diaporthales</taxon>
        <taxon>Cytosporaceae</taxon>
        <taxon>Cytospora</taxon>
    </lineage>
</organism>
<dbReference type="Pfam" id="PF15891">
    <property type="entry name" value="Nuc_deoxyri_tr2"/>
    <property type="match status" value="1"/>
</dbReference>
<proteinExistence type="predicted"/>